<accession>A0A6F9DCP8</accession>
<protein>
    <submittedName>
        <fullName evidence="5">Ficolin-1-like</fullName>
    </submittedName>
</protein>
<sequence>MNPVFQEGLRHPVGTVVSFTCSSGYRLTSLLPLRCQDSESWSRTQPKCRVIRCRSFRVAEGRLIPQQNSYATGSTVSIECNEGFRLNGTNSRSCSQSGDWVGEIPGCTDIDNYQLVPDPCSTSSVNGYQRLRNNKKGVCDDGWTVFQRRFNGSVDFNRTWQEYKDGFGNMEGEFWLGLDKIHELTSGQNCKLKVKMTGFDAATAYAQYSSFAIDDESDNYRLHVSGFSGTAGDSFALHNGMQFTTKDRDNDRVTS</sequence>
<organism evidence="5">
    <name type="scientific">Phallusia mammillata</name>
    <dbReference type="NCBI Taxonomy" id="59560"/>
    <lineage>
        <taxon>Eukaryota</taxon>
        <taxon>Metazoa</taxon>
        <taxon>Chordata</taxon>
        <taxon>Tunicata</taxon>
        <taxon>Ascidiacea</taxon>
        <taxon>Phlebobranchia</taxon>
        <taxon>Ascidiidae</taxon>
        <taxon>Phallusia</taxon>
    </lineage>
</organism>
<comment type="caution">
    <text evidence="2">Lacks conserved residue(s) required for the propagation of feature annotation.</text>
</comment>
<dbReference type="PANTHER" id="PTHR19143">
    <property type="entry name" value="FIBRINOGEN/TENASCIN/ANGIOPOEITIN"/>
    <property type="match status" value="1"/>
</dbReference>
<dbReference type="InterPro" id="IPR050373">
    <property type="entry name" value="Fibrinogen_C-term_domain"/>
</dbReference>
<keyword evidence="2" id="KW-0768">Sushi</keyword>
<feature type="domain" description="Fibrinogen C-terminal" evidence="4">
    <location>
        <begin position="85"/>
        <end position="255"/>
    </location>
</feature>
<gene>
    <name evidence="5" type="primary">Fcn1-006</name>
</gene>
<dbReference type="EMBL" id="LR785139">
    <property type="protein sequence ID" value="CAB3245529.1"/>
    <property type="molecule type" value="mRNA"/>
</dbReference>
<reference evidence="5" key="1">
    <citation type="submission" date="2020-04" db="EMBL/GenBank/DDBJ databases">
        <authorList>
            <person name="Neveu A P."/>
        </authorList>
    </citation>
    <scope>NUCLEOTIDE SEQUENCE</scope>
    <source>
        <tissue evidence="5">Whole embryo</tissue>
    </source>
</reference>
<dbReference type="SUPFAM" id="SSF56496">
    <property type="entry name" value="Fibrinogen C-terminal domain-like"/>
    <property type="match status" value="1"/>
</dbReference>
<evidence type="ECO:0000259" key="3">
    <source>
        <dbReference type="PROSITE" id="PS50923"/>
    </source>
</evidence>
<dbReference type="Gene3D" id="2.10.70.10">
    <property type="entry name" value="Complement Module, domain 1"/>
    <property type="match status" value="2"/>
</dbReference>
<dbReference type="Gene3D" id="3.90.215.10">
    <property type="entry name" value="Gamma Fibrinogen, chain A, domain 1"/>
    <property type="match status" value="1"/>
</dbReference>
<feature type="disulfide bond" evidence="2">
    <location>
        <begin position="21"/>
        <end position="48"/>
    </location>
</feature>
<evidence type="ECO:0000313" key="5">
    <source>
        <dbReference type="EMBL" id="CAB3245529.1"/>
    </source>
</evidence>
<dbReference type="PROSITE" id="PS50923">
    <property type="entry name" value="SUSHI"/>
    <property type="match status" value="2"/>
</dbReference>
<dbReference type="SUPFAM" id="SSF57535">
    <property type="entry name" value="Complement control module/SCR domain"/>
    <property type="match status" value="2"/>
</dbReference>
<dbReference type="InterPro" id="IPR000436">
    <property type="entry name" value="Sushi_SCR_CCP_dom"/>
</dbReference>
<proteinExistence type="evidence at transcript level"/>
<evidence type="ECO:0000256" key="2">
    <source>
        <dbReference type="PROSITE-ProRule" id="PRU00302"/>
    </source>
</evidence>
<dbReference type="CDD" id="cd00033">
    <property type="entry name" value="CCP"/>
    <property type="match status" value="2"/>
</dbReference>
<feature type="domain" description="Sushi" evidence="3">
    <location>
        <begin position="1"/>
        <end position="50"/>
    </location>
</feature>
<dbReference type="Pfam" id="PF00084">
    <property type="entry name" value="Sushi"/>
    <property type="match status" value="2"/>
</dbReference>
<dbReference type="InterPro" id="IPR002181">
    <property type="entry name" value="Fibrinogen_a/b/g_C_dom"/>
</dbReference>
<dbReference type="SMART" id="SM00186">
    <property type="entry name" value="FBG"/>
    <property type="match status" value="1"/>
</dbReference>
<keyword evidence="1 2" id="KW-1015">Disulfide bond</keyword>
<feature type="domain" description="Sushi" evidence="3">
    <location>
        <begin position="51"/>
        <end position="109"/>
    </location>
</feature>
<dbReference type="InterPro" id="IPR036056">
    <property type="entry name" value="Fibrinogen-like_C"/>
</dbReference>
<dbReference type="AlphaFoldDB" id="A0A6F9DCP8"/>
<evidence type="ECO:0000259" key="4">
    <source>
        <dbReference type="PROSITE" id="PS51406"/>
    </source>
</evidence>
<dbReference type="GO" id="GO:0005615">
    <property type="term" value="C:extracellular space"/>
    <property type="evidence" value="ECO:0007669"/>
    <property type="project" value="TreeGrafter"/>
</dbReference>
<dbReference type="InterPro" id="IPR035976">
    <property type="entry name" value="Sushi/SCR/CCP_sf"/>
</dbReference>
<dbReference type="Pfam" id="PF00147">
    <property type="entry name" value="Fibrinogen_C"/>
    <property type="match status" value="1"/>
</dbReference>
<feature type="disulfide bond" evidence="2">
    <location>
        <begin position="80"/>
        <end position="107"/>
    </location>
</feature>
<dbReference type="InterPro" id="IPR014716">
    <property type="entry name" value="Fibrinogen_a/b/g_C_1"/>
</dbReference>
<evidence type="ECO:0000256" key="1">
    <source>
        <dbReference type="ARBA" id="ARBA00023157"/>
    </source>
</evidence>
<name>A0A6F9DCP8_9ASCI</name>
<dbReference type="SMART" id="SM00032">
    <property type="entry name" value="CCP"/>
    <property type="match status" value="2"/>
</dbReference>
<dbReference type="PROSITE" id="PS51406">
    <property type="entry name" value="FIBRINOGEN_C_2"/>
    <property type="match status" value="1"/>
</dbReference>